<dbReference type="EMBL" id="UOGI01000126">
    <property type="protein sequence ID" value="VAX31897.1"/>
    <property type="molecule type" value="Genomic_DNA"/>
</dbReference>
<dbReference type="InterPro" id="IPR005467">
    <property type="entry name" value="His_kinase_dom"/>
</dbReference>
<dbReference type="PANTHER" id="PTHR43065:SF42">
    <property type="entry name" value="TWO-COMPONENT SENSOR PPRA"/>
    <property type="match status" value="1"/>
</dbReference>
<dbReference type="InterPro" id="IPR001789">
    <property type="entry name" value="Sig_transdc_resp-reg_receiver"/>
</dbReference>
<evidence type="ECO:0000256" key="1">
    <source>
        <dbReference type="ARBA" id="ARBA00022553"/>
    </source>
</evidence>
<dbReference type="PROSITE" id="PS50110">
    <property type="entry name" value="RESPONSE_REGULATORY"/>
    <property type="match status" value="1"/>
</dbReference>
<dbReference type="NCBIfam" id="TIGR00229">
    <property type="entry name" value="sensory_box"/>
    <property type="match status" value="1"/>
</dbReference>
<keyword evidence="1" id="KW-0597">Phosphoprotein</keyword>
<accession>A0A3B1DTD7</accession>
<name>A0A3B1DTD7_9ZZZZ</name>
<dbReference type="SUPFAM" id="SSF55874">
    <property type="entry name" value="ATPase domain of HSP90 chaperone/DNA topoisomerase II/histidine kinase"/>
    <property type="match status" value="1"/>
</dbReference>
<dbReference type="SUPFAM" id="SSF47384">
    <property type="entry name" value="Homodimeric domain of signal transducing histidine kinase"/>
    <property type="match status" value="1"/>
</dbReference>
<dbReference type="GO" id="GO:0000155">
    <property type="term" value="F:phosphorelay sensor kinase activity"/>
    <property type="evidence" value="ECO:0007669"/>
    <property type="project" value="InterPro"/>
</dbReference>
<keyword evidence="5" id="KW-0808">Transferase</keyword>
<feature type="transmembrane region" description="Helical" evidence="2">
    <location>
        <begin position="264"/>
        <end position="286"/>
    </location>
</feature>
<reference evidence="5" key="1">
    <citation type="submission" date="2018-06" db="EMBL/GenBank/DDBJ databases">
        <authorList>
            <person name="Zhirakovskaya E."/>
        </authorList>
    </citation>
    <scope>NUCLEOTIDE SEQUENCE</scope>
</reference>
<feature type="domain" description="Histidine kinase" evidence="3">
    <location>
        <begin position="444"/>
        <end position="666"/>
    </location>
</feature>
<dbReference type="InterPro" id="IPR006189">
    <property type="entry name" value="CHASE_dom"/>
</dbReference>
<dbReference type="SMART" id="SM00448">
    <property type="entry name" value="REC"/>
    <property type="match status" value="1"/>
</dbReference>
<dbReference type="PRINTS" id="PR00344">
    <property type="entry name" value="BCTRLSENSOR"/>
</dbReference>
<dbReference type="SUPFAM" id="SSF55785">
    <property type="entry name" value="PYP-like sensor domain (PAS domain)"/>
    <property type="match status" value="1"/>
</dbReference>
<dbReference type="InterPro" id="IPR036097">
    <property type="entry name" value="HisK_dim/P_sf"/>
</dbReference>
<dbReference type="Gene3D" id="3.30.450.20">
    <property type="entry name" value="PAS domain"/>
    <property type="match status" value="1"/>
</dbReference>
<dbReference type="Pfam" id="PF00512">
    <property type="entry name" value="HisKA"/>
    <property type="match status" value="1"/>
</dbReference>
<dbReference type="Pfam" id="PF13188">
    <property type="entry name" value="PAS_8"/>
    <property type="match status" value="1"/>
</dbReference>
<gene>
    <name evidence="5" type="ORF">MNBD_NITROSPIRAE03-1853</name>
</gene>
<dbReference type="InterPro" id="IPR003661">
    <property type="entry name" value="HisK_dim/P_dom"/>
</dbReference>
<dbReference type="CDD" id="cd00130">
    <property type="entry name" value="PAS"/>
    <property type="match status" value="1"/>
</dbReference>
<dbReference type="SMART" id="SM00388">
    <property type="entry name" value="HisKA"/>
    <property type="match status" value="1"/>
</dbReference>
<dbReference type="InterPro" id="IPR035965">
    <property type="entry name" value="PAS-like_dom_sf"/>
</dbReference>
<dbReference type="Pfam" id="PF02518">
    <property type="entry name" value="HATPase_c"/>
    <property type="match status" value="1"/>
</dbReference>
<dbReference type="Gene3D" id="1.10.287.130">
    <property type="match status" value="1"/>
</dbReference>
<evidence type="ECO:0000256" key="2">
    <source>
        <dbReference type="SAM" id="Phobius"/>
    </source>
</evidence>
<keyword evidence="2" id="KW-1133">Transmembrane helix</keyword>
<dbReference type="InterPro" id="IPR011006">
    <property type="entry name" value="CheY-like_superfamily"/>
</dbReference>
<protein>
    <submittedName>
        <fullName evidence="5">PAS/PAC sensor hybrid histidine kinase</fullName>
    </submittedName>
</protein>
<dbReference type="SMART" id="SM00387">
    <property type="entry name" value="HATPase_c"/>
    <property type="match status" value="1"/>
</dbReference>
<dbReference type="AlphaFoldDB" id="A0A3B1DTD7"/>
<dbReference type="SMART" id="SM00091">
    <property type="entry name" value="PAS"/>
    <property type="match status" value="1"/>
</dbReference>
<dbReference type="CDD" id="cd00082">
    <property type="entry name" value="HisKA"/>
    <property type="match status" value="1"/>
</dbReference>
<dbReference type="InterPro" id="IPR003594">
    <property type="entry name" value="HATPase_dom"/>
</dbReference>
<evidence type="ECO:0000259" key="3">
    <source>
        <dbReference type="PROSITE" id="PS50109"/>
    </source>
</evidence>
<organism evidence="5">
    <name type="scientific">hydrothermal vent metagenome</name>
    <dbReference type="NCBI Taxonomy" id="652676"/>
    <lineage>
        <taxon>unclassified sequences</taxon>
        <taxon>metagenomes</taxon>
        <taxon>ecological metagenomes</taxon>
    </lineage>
</organism>
<keyword evidence="2" id="KW-0812">Transmembrane</keyword>
<evidence type="ECO:0000313" key="5">
    <source>
        <dbReference type="EMBL" id="VAX31897.1"/>
    </source>
</evidence>
<dbReference type="Pfam" id="PF00072">
    <property type="entry name" value="Response_reg"/>
    <property type="match status" value="1"/>
</dbReference>
<keyword evidence="5" id="KW-0418">Kinase</keyword>
<dbReference type="InterPro" id="IPR004358">
    <property type="entry name" value="Sig_transdc_His_kin-like_C"/>
</dbReference>
<dbReference type="PROSITE" id="PS50109">
    <property type="entry name" value="HIS_KIN"/>
    <property type="match status" value="1"/>
</dbReference>
<proteinExistence type="predicted"/>
<dbReference type="InterPro" id="IPR000014">
    <property type="entry name" value="PAS"/>
</dbReference>
<keyword evidence="2" id="KW-0472">Membrane</keyword>
<sequence length="806" mass="90832">MKYLNRLLPLLVLLFTALLLMLLCYSGKKHNDEMLKRHVLSLLEGSRVRLTESIKTRVLAIEALSEHLQGHLWKGDPIEEMREMFIMISDPVYKTFEGFQSINWVNRDGVIEWTYPLKGEDVVKAMAGDYSQEAIRKAEKYRSFSITPVIETVGNKPVVAVYYPVVDRKGEIKGYVDGVFEIGSLIDSSFTDRLDADFMVIQDGDVLFSSRSEPVEDGWPGNSNSSLVDSSMAEDVVGISGLSLTLRMWPTERLIKLYRVTHRWQWPILIGLPFMALALSYAVYILQRHYAELKTKDRALQESEIKFRSLVEHSLAGVYLIQDGLFRYVNPRFCEVFGYKSPEEIIDRKGPLDLTRSSDWPVVEESPGRRHEGHEGEVESINYVLKAVKANGEVFDIEVYGANTLFNGRPAVIGMLLDIADKKRLEEQLRQSQRLESIGLLAGGIAHDFNNILMAITGYASLLNMKLKDASLRNHVDQILKASDRAANLTHGLLAFSRRQLLQPQPVYFGKIIRDFEKILRRVIPENIEFVIDLKDTRAVMVDQGQIEQVIINLATNARDAMSEGGKLIIETFEVAFDEAYIEKHSWVNKGGGFVCLSISDTGDGMAPAVKEHIFEPFFTTKGIGKGTGLGLSTVYGIIKQHNGFIHVYSEKGRGTTFKVYLPVTESEPLDVSHVSESPISGGSETILLAEDEHNVRETIKEALEEYGYTVFVASDGEEAMTLLNERFGEFDLMILDVVMPKEGGKEVYEKAKALGFRGEVIFISGYTINTIQNFILEESINVLTKPFRPVILVRKVREVLDSSEK</sequence>
<dbReference type="PANTHER" id="PTHR43065">
    <property type="entry name" value="SENSOR HISTIDINE KINASE"/>
    <property type="match status" value="1"/>
</dbReference>
<dbReference type="Gene3D" id="3.40.50.2300">
    <property type="match status" value="1"/>
</dbReference>
<evidence type="ECO:0000259" key="4">
    <source>
        <dbReference type="PROSITE" id="PS50110"/>
    </source>
</evidence>
<feature type="domain" description="Response regulatory" evidence="4">
    <location>
        <begin position="686"/>
        <end position="801"/>
    </location>
</feature>
<dbReference type="InterPro" id="IPR036890">
    <property type="entry name" value="HATPase_C_sf"/>
</dbReference>
<dbReference type="SMART" id="SM01079">
    <property type="entry name" value="CHASE"/>
    <property type="match status" value="1"/>
</dbReference>
<dbReference type="Gene3D" id="3.30.565.10">
    <property type="entry name" value="Histidine kinase-like ATPase, C-terminal domain"/>
    <property type="match status" value="1"/>
</dbReference>
<dbReference type="SUPFAM" id="SSF52172">
    <property type="entry name" value="CheY-like"/>
    <property type="match status" value="1"/>
</dbReference>